<organism evidence="2 3">
    <name type="scientific">Discina gigas</name>
    <dbReference type="NCBI Taxonomy" id="1032678"/>
    <lineage>
        <taxon>Eukaryota</taxon>
        <taxon>Fungi</taxon>
        <taxon>Dikarya</taxon>
        <taxon>Ascomycota</taxon>
        <taxon>Pezizomycotina</taxon>
        <taxon>Pezizomycetes</taxon>
        <taxon>Pezizales</taxon>
        <taxon>Discinaceae</taxon>
        <taxon>Discina</taxon>
    </lineage>
</organism>
<evidence type="ECO:0000256" key="1">
    <source>
        <dbReference type="ARBA" id="ARBA00009740"/>
    </source>
</evidence>
<reference evidence="2 3" key="1">
    <citation type="submission" date="2024-02" db="EMBL/GenBank/DDBJ databases">
        <title>Discinaceae phylogenomics.</title>
        <authorList>
            <person name="Dirks A.C."/>
            <person name="James T.Y."/>
        </authorList>
    </citation>
    <scope>NUCLEOTIDE SEQUENCE [LARGE SCALE GENOMIC DNA]</scope>
    <source>
        <strain evidence="2 3">ACD0624</strain>
    </source>
</reference>
<name>A0ABR3GUS0_9PEZI</name>
<protein>
    <recommendedName>
        <fullName evidence="4">DUF1264 domain-containing protein</fullName>
    </recommendedName>
</protein>
<keyword evidence="3" id="KW-1185">Reference proteome</keyword>
<evidence type="ECO:0008006" key="4">
    <source>
        <dbReference type="Google" id="ProtNLM"/>
    </source>
</evidence>
<dbReference type="PANTHER" id="PTHR31360:SF0">
    <property type="entry name" value="OIL BODY-ASSOCIATED PROTEIN 1B"/>
    <property type="match status" value="1"/>
</dbReference>
<dbReference type="EMBL" id="JBBBZM010000009">
    <property type="protein sequence ID" value="KAL0639695.1"/>
    <property type="molecule type" value="Genomic_DNA"/>
</dbReference>
<comment type="similarity">
    <text evidence="1">Belongs to the OBAP family.</text>
</comment>
<evidence type="ECO:0000313" key="3">
    <source>
        <dbReference type="Proteomes" id="UP001447188"/>
    </source>
</evidence>
<dbReference type="PANTHER" id="PTHR31360">
    <property type="match status" value="1"/>
</dbReference>
<dbReference type="Pfam" id="PF06884">
    <property type="entry name" value="DUF1264"/>
    <property type="match status" value="1"/>
</dbReference>
<gene>
    <name evidence="2" type="ORF">Q9L58_001262</name>
</gene>
<proteinExistence type="inferred from homology"/>
<evidence type="ECO:0000313" key="2">
    <source>
        <dbReference type="EMBL" id="KAL0639695.1"/>
    </source>
</evidence>
<dbReference type="Proteomes" id="UP001447188">
    <property type="component" value="Unassembled WGS sequence"/>
</dbReference>
<dbReference type="InterPro" id="IPR010686">
    <property type="entry name" value="OBAP-like"/>
</dbReference>
<comment type="caution">
    <text evidence="2">The sequence shown here is derived from an EMBL/GenBank/DDBJ whole genome shotgun (WGS) entry which is preliminary data.</text>
</comment>
<sequence>MPSPVEYMITPRLYSTLEPSERCLWHSHVFEVKSGELIMPKPAGIPETVWEVAETKEMESVVQLYGKAYHLWQVDRGDKLPLGEPNLMMSCTQESPDIERLVTARDEKFGIDHKRKIELRKHINEPEVHPGEHWAFDREERC</sequence>
<accession>A0ABR3GUS0</accession>